<dbReference type="AlphaFoldDB" id="A0A1W9KWB4"/>
<name>A0A1W9KWB4_9BURK</name>
<organism evidence="1 2">
    <name type="scientific">Rhodoferax ferrireducens</name>
    <dbReference type="NCBI Taxonomy" id="192843"/>
    <lineage>
        <taxon>Bacteria</taxon>
        <taxon>Pseudomonadati</taxon>
        <taxon>Pseudomonadota</taxon>
        <taxon>Betaproteobacteria</taxon>
        <taxon>Burkholderiales</taxon>
        <taxon>Comamonadaceae</taxon>
        <taxon>Rhodoferax</taxon>
    </lineage>
</organism>
<evidence type="ECO:0000313" key="1">
    <source>
        <dbReference type="EMBL" id="OQW88871.1"/>
    </source>
</evidence>
<comment type="caution">
    <text evidence="1">The sequence shown here is derived from an EMBL/GenBank/DDBJ whole genome shotgun (WGS) entry which is preliminary data.</text>
</comment>
<accession>A0A1W9KWB4</accession>
<evidence type="ECO:0000313" key="2">
    <source>
        <dbReference type="Proteomes" id="UP000192505"/>
    </source>
</evidence>
<evidence type="ECO:0008006" key="3">
    <source>
        <dbReference type="Google" id="ProtNLM"/>
    </source>
</evidence>
<proteinExistence type="predicted"/>
<dbReference type="NCBIfam" id="TIGR04255">
    <property type="entry name" value="sporadTIGR04255"/>
    <property type="match status" value="1"/>
</dbReference>
<gene>
    <name evidence="1" type="ORF">BWK72_08020</name>
</gene>
<protein>
    <recommendedName>
        <fullName evidence="3">TIGR04255 family protein</fullName>
    </recommendedName>
</protein>
<reference evidence="1 2" key="1">
    <citation type="submission" date="2017-01" db="EMBL/GenBank/DDBJ databases">
        <title>Novel large sulfur bacteria in the metagenomes of groundwater-fed chemosynthetic microbial mats in the Lake Huron basin.</title>
        <authorList>
            <person name="Sharrar A.M."/>
            <person name="Flood B.E."/>
            <person name="Bailey J.V."/>
            <person name="Jones D.S."/>
            <person name="Biddanda B."/>
            <person name="Ruberg S.A."/>
            <person name="Marcus D.N."/>
            <person name="Dick G.J."/>
        </authorList>
    </citation>
    <scope>NUCLEOTIDE SEQUENCE [LARGE SCALE GENOMIC DNA]</scope>
    <source>
        <strain evidence="1">A7</strain>
    </source>
</reference>
<sequence length="261" mass="29162">MGTPLKNPPVYLTLAQVRFNPILKLSDFLPSIQESFRQAEYPDFDRQHTISIQLTAQEGQPPTPNPIQRERFQFGNVEKTHTFILDGQSITLQSTNYGQFETFSACFLQGLSIVHDAVNLAFTERVGLRYLDRVMPQTGETIEQYLVEQVHGLNSRLGGRPLYAYTEAMNEIGNIKLLSRVAIQDGPLAFPPDIQPGSMRIMERFVSHVGISAILDNDGFVEGREAFSTTAVADHLDAIHKVIGTAFKTTATPYAFAAWDK</sequence>
<dbReference type="Proteomes" id="UP000192505">
    <property type="component" value="Unassembled WGS sequence"/>
</dbReference>
<dbReference type="InterPro" id="IPR026349">
    <property type="entry name" value="CHP04255"/>
</dbReference>
<dbReference type="EMBL" id="MTEI01000003">
    <property type="protein sequence ID" value="OQW88871.1"/>
    <property type="molecule type" value="Genomic_DNA"/>
</dbReference>